<evidence type="ECO:0000313" key="5">
    <source>
        <dbReference type="Proteomes" id="UP000199150"/>
    </source>
</evidence>
<accession>A0A1G4RVP3</accession>
<keyword evidence="5" id="KW-1185">Reference proteome</keyword>
<dbReference type="Gene3D" id="3.30.565.40">
    <property type="entry name" value="Fervidobacterium nodosum Rt17-B1 like"/>
    <property type="match status" value="1"/>
</dbReference>
<dbReference type="Proteomes" id="UP000199150">
    <property type="component" value="Unassembled WGS sequence"/>
</dbReference>
<dbReference type="InterPro" id="IPR025303">
    <property type="entry name" value="PdaC"/>
</dbReference>
<dbReference type="AlphaFoldDB" id="A0A1G4RVP3"/>
<dbReference type="InterPro" id="IPR037126">
    <property type="entry name" value="PdaC/RsiV-like_sf"/>
</dbReference>
<proteinExistence type="predicted"/>
<dbReference type="Pfam" id="PF13739">
    <property type="entry name" value="PdaC"/>
    <property type="match status" value="1"/>
</dbReference>
<dbReference type="STRING" id="260084.SAMN02927928_2200"/>
<dbReference type="OrthoDB" id="4760806at2"/>
<gene>
    <name evidence="4" type="ORF">SAMN02927928_2200</name>
</gene>
<name>A0A1G4RVP3_9CAUL</name>
<evidence type="ECO:0000256" key="1">
    <source>
        <dbReference type="SAM" id="MobiDB-lite"/>
    </source>
</evidence>
<protein>
    <recommendedName>
        <fullName evidence="3">Deacetylase PdaC domain-containing protein</fullName>
    </recommendedName>
</protein>
<dbReference type="EMBL" id="FMTS01000003">
    <property type="protein sequence ID" value="SCW61122.1"/>
    <property type="molecule type" value="Genomic_DNA"/>
</dbReference>
<evidence type="ECO:0000256" key="2">
    <source>
        <dbReference type="SAM" id="SignalP"/>
    </source>
</evidence>
<keyword evidence="2" id="KW-0732">Signal</keyword>
<sequence length="272" mass="29239">MTQSRRLLTGLALGALMAVTACHRAPKNDQTATPAAPSAPVPLTFANSNADAEVSLTLPEAIKLYPELHARLFTEAQTTLTAFMDQAHKDRAQNSADGIEEPPYYHSIVWKIAAQTPRLVSVFSEEDDYQGGAHPNHTIQTLLWDKTAKTAIDTKRLFRPGADFKAIDAYLCHQVEAERSKRAGEPISQSGSGFACPKFAESRLVLIPAAGGGTAGAIDALYAPYDVGPYAEGPYEIRVPQTMLGDVLAPEFSDQFGGDPVKDQALSDPDAQ</sequence>
<reference evidence="5" key="1">
    <citation type="submission" date="2016-10" db="EMBL/GenBank/DDBJ databases">
        <authorList>
            <person name="Varghese N."/>
            <person name="Submissions S."/>
        </authorList>
    </citation>
    <scope>NUCLEOTIDE SEQUENCE [LARGE SCALE GENOMIC DNA]</scope>
    <source>
        <strain evidence="5">CGMCC 1.3431</strain>
    </source>
</reference>
<dbReference type="RefSeq" id="WP_090647687.1">
    <property type="nucleotide sequence ID" value="NZ_CBCRYE010000001.1"/>
</dbReference>
<feature type="signal peptide" evidence="2">
    <location>
        <begin position="1"/>
        <end position="24"/>
    </location>
</feature>
<dbReference type="Gene3D" id="3.90.640.20">
    <property type="entry name" value="Heat-shock cognate protein, ATPase"/>
    <property type="match status" value="1"/>
</dbReference>
<evidence type="ECO:0000259" key="3">
    <source>
        <dbReference type="Pfam" id="PF13739"/>
    </source>
</evidence>
<feature type="domain" description="Deacetylase PdaC" evidence="3">
    <location>
        <begin position="52"/>
        <end position="136"/>
    </location>
</feature>
<dbReference type="PROSITE" id="PS51257">
    <property type="entry name" value="PROKAR_LIPOPROTEIN"/>
    <property type="match status" value="1"/>
</dbReference>
<organism evidence="4 5">
    <name type="scientific">Asticcacaulis taihuensis</name>
    <dbReference type="NCBI Taxonomy" id="260084"/>
    <lineage>
        <taxon>Bacteria</taxon>
        <taxon>Pseudomonadati</taxon>
        <taxon>Pseudomonadota</taxon>
        <taxon>Alphaproteobacteria</taxon>
        <taxon>Caulobacterales</taxon>
        <taxon>Caulobacteraceae</taxon>
        <taxon>Asticcacaulis</taxon>
    </lineage>
</organism>
<feature type="region of interest" description="Disordered" evidence="1">
    <location>
        <begin position="250"/>
        <end position="272"/>
    </location>
</feature>
<feature type="chain" id="PRO_5011494319" description="Deacetylase PdaC domain-containing protein" evidence="2">
    <location>
        <begin position="25"/>
        <end position="272"/>
    </location>
</feature>
<evidence type="ECO:0000313" key="4">
    <source>
        <dbReference type="EMBL" id="SCW61122.1"/>
    </source>
</evidence>